<evidence type="ECO:0008006" key="4">
    <source>
        <dbReference type="Google" id="ProtNLM"/>
    </source>
</evidence>
<dbReference type="KEGG" id="ngr:NAEGRDRAFT_88141"/>
<dbReference type="InParanoid" id="D2VCC5"/>
<dbReference type="PRINTS" id="PR00190">
    <property type="entry name" value="ACTIN"/>
</dbReference>
<reference evidence="2 3" key="1">
    <citation type="journal article" date="2010" name="Cell">
        <title>The genome of Naegleria gruberi illuminates early eukaryotic versatility.</title>
        <authorList>
            <person name="Fritz-Laylin L.K."/>
            <person name="Prochnik S.E."/>
            <person name="Ginger M.L."/>
            <person name="Dacks J.B."/>
            <person name="Carpenter M.L."/>
            <person name="Field M.C."/>
            <person name="Kuo A."/>
            <person name="Paredez A."/>
            <person name="Chapman J."/>
            <person name="Pham J."/>
            <person name="Shu S."/>
            <person name="Neupane R."/>
            <person name="Cipriano M."/>
            <person name="Mancuso J."/>
            <person name="Tu H."/>
            <person name="Salamov A."/>
            <person name="Lindquist E."/>
            <person name="Shapiro H."/>
            <person name="Lucas S."/>
            <person name="Grigoriev I.V."/>
            <person name="Cande W.Z."/>
            <person name="Fulton C."/>
            <person name="Rokhsar D.S."/>
            <person name="Dawson S.C."/>
        </authorList>
    </citation>
    <scope>NUCLEOTIDE SEQUENCE [LARGE SCALE GENOMIC DNA]</scope>
    <source>
        <strain evidence="2 3">NEG-M</strain>
    </source>
</reference>
<dbReference type="PANTHER" id="PTHR11937">
    <property type="entry name" value="ACTIN"/>
    <property type="match status" value="1"/>
</dbReference>
<keyword evidence="3" id="KW-1185">Reference proteome</keyword>
<dbReference type="Gene3D" id="3.90.640.10">
    <property type="entry name" value="Actin, Chain A, domain 4"/>
    <property type="match status" value="1"/>
</dbReference>
<protein>
    <recommendedName>
        <fullName evidence="4">Actin</fullName>
    </recommendedName>
</protein>
<dbReference type="GeneID" id="8858729"/>
<dbReference type="InterPro" id="IPR043129">
    <property type="entry name" value="ATPase_NBD"/>
</dbReference>
<dbReference type="SUPFAM" id="SSF53067">
    <property type="entry name" value="Actin-like ATPase domain"/>
    <property type="match status" value="2"/>
</dbReference>
<organism evidence="3">
    <name type="scientific">Naegleria gruberi</name>
    <name type="common">Amoeba</name>
    <dbReference type="NCBI Taxonomy" id="5762"/>
    <lineage>
        <taxon>Eukaryota</taxon>
        <taxon>Discoba</taxon>
        <taxon>Heterolobosea</taxon>
        <taxon>Tetramitia</taxon>
        <taxon>Eutetramitia</taxon>
        <taxon>Vahlkampfiidae</taxon>
        <taxon>Naegleria</taxon>
    </lineage>
</organism>
<accession>D2VCC5</accession>
<dbReference type="Pfam" id="PF00022">
    <property type="entry name" value="Actin"/>
    <property type="match status" value="1"/>
</dbReference>
<dbReference type="Proteomes" id="UP000006671">
    <property type="component" value="Unassembled WGS sequence"/>
</dbReference>
<evidence type="ECO:0000313" key="3">
    <source>
        <dbReference type="Proteomes" id="UP000006671"/>
    </source>
</evidence>
<evidence type="ECO:0000313" key="2">
    <source>
        <dbReference type="EMBL" id="EFC45629.1"/>
    </source>
</evidence>
<comment type="similarity">
    <text evidence="1">Belongs to the actin family.</text>
</comment>
<dbReference type="STRING" id="5762.D2VCC5"/>
<dbReference type="VEuPathDB" id="AmoebaDB:NAEGRDRAFT_88141"/>
<dbReference type="EMBL" id="GG738862">
    <property type="protein sequence ID" value="EFC45629.1"/>
    <property type="molecule type" value="Genomic_DNA"/>
</dbReference>
<dbReference type="Gene3D" id="3.30.420.40">
    <property type="match status" value="2"/>
</dbReference>
<dbReference type="AlphaFoldDB" id="D2VCC5"/>
<dbReference type="SMART" id="SM00268">
    <property type="entry name" value="ACTIN"/>
    <property type="match status" value="1"/>
</dbReference>
<gene>
    <name evidence="2" type="ORF">NAEGRDRAFT_88141</name>
</gene>
<dbReference type="FunFam" id="3.30.420.40:FF:000050">
    <property type="entry name" value="Actin, alpha skeletal muscle"/>
    <property type="match status" value="1"/>
</dbReference>
<evidence type="ECO:0000256" key="1">
    <source>
        <dbReference type="RuleBase" id="RU000487"/>
    </source>
</evidence>
<name>D2VCC5_NAEGR</name>
<proteinExistence type="inferred from homology"/>
<dbReference type="eggNOG" id="KOG0676">
    <property type="taxonomic scope" value="Eukaryota"/>
</dbReference>
<sequence>MPSSDYVVPYGFDFGSYMTQAGNTDHYNSSADFRTIMGFPKEKPIMALLLDSERNYGSSRMKEGWIGDEVFWKSGIARLEYPIRRGIVKDWNLFELFLEFAFSNACRISSAEHPIIVTDSPFVRSKMTELMFERFNVPAFAMINCAMASCMHYGRTTGTIVTSGEGKTFVQSFYEGYLLKESIVKMEVGGWDITENLQRMLNQKGHSFKTSSDFEVVRLIKEKLSFLKMSEAEMMVEKEYELPDGNIINLGEELHECVEPLFNPHLAGLDCLGVHELVTKSIQDCTIDVRMDLYRNILPAGGNTMISNFTGRLKCEVEALAPPNAKVKVIDDASRKYSAWNGMATLSNMSSFQDKWYTKEYYEENGSSSLLRSCVNFSG</sequence>
<dbReference type="RefSeq" id="XP_002678373.1">
    <property type="nucleotide sequence ID" value="XM_002678327.1"/>
</dbReference>
<dbReference type="InterPro" id="IPR004000">
    <property type="entry name" value="Actin"/>
</dbReference>